<keyword evidence="2" id="KW-0732">Signal</keyword>
<dbReference type="Proteomes" id="UP000474077">
    <property type="component" value="Unassembled WGS sequence"/>
</dbReference>
<dbReference type="AlphaFoldDB" id="A0A1Y4V3V8"/>
<proteinExistence type="predicted"/>
<evidence type="ECO:0000313" key="6">
    <source>
        <dbReference type="EMBL" id="RHL35961.1"/>
    </source>
</evidence>
<dbReference type="EMBL" id="QROO01000020">
    <property type="protein sequence ID" value="RHL35961.1"/>
    <property type="molecule type" value="Genomic_DNA"/>
</dbReference>
<dbReference type="EMBL" id="WDCP01000105">
    <property type="protein sequence ID" value="KAB6335963.1"/>
    <property type="molecule type" value="Genomic_DNA"/>
</dbReference>
<feature type="signal peptide" evidence="2">
    <location>
        <begin position="1"/>
        <end position="20"/>
    </location>
</feature>
<reference evidence="5" key="2">
    <citation type="journal article" date="2018" name="BMC Genomics">
        <title>Whole genome sequencing and function prediction of 133 gut anaerobes isolated from chicken caecum in pure cultures.</title>
        <authorList>
            <person name="Medvecky M."/>
            <person name="Cejkova D."/>
            <person name="Polansky O."/>
            <person name="Karasova D."/>
            <person name="Kubasova T."/>
            <person name="Cizek A."/>
            <person name="Rychlik I."/>
        </authorList>
    </citation>
    <scope>NUCLEOTIDE SEQUENCE</scope>
    <source>
        <strain evidence="5">An109</strain>
    </source>
</reference>
<dbReference type="Proteomes" id="UP000196036">
    <property type="component" value="Unassembled WGS sequence"/>
</dbReference>
<organism evidence="5 7">
    <name type="scientific">Bacteroides xylanisolvens</name>
    <dbReference type="NCBI Taxonomy" id="371601"/>
    <lineage>
        <taxon>Bacteria</taxon>
        <taxon>Pseudomonadati</taxon>
        <taxon>Bacteroidota</taxon>
        <taxon>Bacteroidia</taxon>
        <taxon>Bacteroidales</taxon>
        <taxon>Bacteroidaceae</taxon>
        <taxon>Bacteroides</taxon>
    </lineage>
</organism>
<evidence type="ECO:0000313" key="3">
    <source>
        <dbReference type="EMBL" id="KAB6081075.1"/>
    </source>
</evidence>
<evidence type="ECO:0000313" key="8">
    <source>
        <dbReference type="Proteomes" id="UP000284495"/>
    </source>
</evidence>
<evidence type="ECO:0000313" key="9">
    <source>
        <dbReference type="Proteomes" id="UP000438288"/>
    </source>
</evidence>
<evidence type="ECO:0000313" key="4">
    <source>
        <dbReference type="EMBL" id="KAB6335963.1"/>
    </source>
</evidence>
<dbReference type="EMBL" id="NFLW01000035">
    <property type="protein sequence ID" value="OUQ64777.1"/>
    <property type="molecule type" value="Genomic_DNA"/>
</dbReference>
<reference evidence="9 10" key="4">
    <citation type="journal article" date="2019" name="Nat. Med.">
        <title>A library of human gut bacterial isolates paired with longitudinal multiomics data enables mechanistic microbiome research.</title>
        <authorList>
            <person name="Poyet M."/>
            <person name="Groussin M."/>
            <person name="Gibbons S.M."/>
            <person name="Avila-Pacheco J."/>
            <person name="Jiang X."/>
            <person name="Kearney S.M."/>
            <person name="Perrotta A.R."/>
            <person name="Berdy B."/>
            <person name="Zhao S."/>
            <person name="Lieberman T.D."/>
            <person name="Swanson P.K."/>
            <person name="Smith M."/>
            <person name="Roesemann S."/>
            <person name="Alexander J.E."/>
            <person name="Rich S.A."/>
            <person name="Livny J."/>
            <person name="Vlamakis H."/>
            <person name="Clish C."/>
            <person name="Bullock K."/>
            <person name="Deik A."/>
            <person name="Scott J."/>
            <person name="Pierce K.A."/>
            <person name="Xavier R.J."/>
            <person name="Alm E.J."/>
        </authorList>
    </citation>
    <scope>NUCLEOTIDE SEQUENCE [LARGE SCALE GENOMIC DNA]</scope>
    <source>
        <strain evidence="4 9">BIOML-A16</strain>
        <strain evidence="3 10">BIOML-A73</strain>
    </source>
</reference>
<keyword evidence="1" id="KW-0175">Coiled coil</keyword>
<dbReference type="Proteomes" id="UP000438288">
    <property type="component" value="Unassembled WGS sequence"/>
</dbReference>
<reference evidence="7" key="1">
    <citation type="submission" date="2017-04" db="EMBL/GenBank/DDBJ databases">
        <title>Function of individual gut microbiota members based on whole genome sequencing of pure cultures obtained from chicken caecum.</title>
        <authorList>
            <person name="Medvecky M."/>
            <person name="Cejkova D."/>
            <person name="Polansky O."/>
            <person name="Karasova D."/>
            <person name="Kubasova T."/>
            <person name="Cizek A."/>
            <person name="Rychlik I."/>
        </authorList>
    </citation>
    <scope>NUCLEOTIDE SEQUENCE [LARGE SCALE GENOMIC DNA]</scope>
    <source>
        <strain evidence="7">An109</strain>
    </source>
</reference>
<reference evidence="6 8" key="3">
    <citation type="submission" date="2018-08" db="EMBL/GenBank/DDBJ databases">
        <title>A genome reference for cultivated species of the human gut microbiota.</title>
        <authorList>
            <person name="Zou Y."/>
            <person name="Xue W."/>
            <person name="Luo G."/>
        </authorList>
    </citation>
    <scope>NUCLEOTIDE SEQUENCE [LARGE SCALE GENOMIC DNA]</scope>
    <source>
        <strain evidence="6 8">AF38-2</strain>
    </source>
</reference>
<feature type="coiled-coil region" evidence="1">
    <location>
        <begin position="75"/>
        <end position="118"/>
    </location>
</feature>
<dbReference type="Proteomes" id="UP000284495">
    <property type="component" value="Unassembled WGS sequence"/>
</dbReference>
<feature type="chain" id="PRO_5036030490" evidence="2">
    <location>
        <begin position="21"/>
        <end position="372"/>
    </location>
</feature>
<gene>
    <name evidence="5" type="ORF">B5E52_16495</name>
    <name evidence="6" type="ORF">DW027_15650</name>
    <name evidence="3" type="ORF">GA560_15280</name>
    <name evidence="4" type="ORF">GAZ43_24390</name>
</gene>
<evidence type="ECO:0000313" key="7">
    <source>
        <dbReference type="Proteomes" id="UP000196036"/>
    </source>
</evidence>
<evidence type="ECO:0000313" key="5">
    <source>
        <dbReference type="EMBL" id="OUQ64777.1"/>
    </source>
</evidence>
<dbReference type="EMBL" id="WDER01000044">
    <property type="protein sequence ID" value="KAB6081075.1"/>
    <property type="molecule type" value="Genomic_DNA"/>
</dbReference>
<dbReference type="RefSeq" id="WP_004315851.1">
    <property type="nucleotide sequence ID" value="NZ_CABKPA010000032.1"/>
</dbReference>
<sequence>MGKFLLICLFLCTGICKTSAQIVDLSKFVKAKKSKTEVFSQKLQNTRDSLLRICKIYKLEDFKYKFPTIYLGESMESLKAKSKEFEKIKVEIENAISKKELEQKRVDSIQKVNDAERIVQERIADSLYLIRAAQTWEWLHDKKGKWETIDRSYPKEEHYQVNSLFPQYQVIDQNAYLNGKLVGVCHPAKNNKNNSEKERCFRIDVMTFLCQQDFLNNKYEIQKESPKTQEYIKQKLGLKKQLEPTDSPVYKEMIANASKLRIAQERLRKGEIDLNTYNRIKTKLGAKFTGTVYQEMADSNSPEINAGKRYLEQLRTDNKSLIGEYTIQRIDGTNFTYQFRNNEGKKTFSVKVSFFVNEKKNVLYTISSLQKK</sequence>
<name>A0A1Y4V3V8_9BACE</name>
<protein>
    <submittedName>
        <fullName evidence="5">Uncharacterized protein</fullName>
    </submittedName>
</protein>
<evidence type="ECO:0000256" key="1">
    <source>
        <dbReference type="SAM" id="Coils"/>
    </source>
</evidence>
<accession>A0A1Y4V3V8</accession>
<evidence type="ECO:0000256" key="2">
    <source>
        <dbReference type="SAM" id="SignalP"/>
    </source>
</evidence>
<comment type="caution">
    <text evidence="5">The sequence shown here is derived from an EMBL/GenBank/DDBJ whole genome shotgun (WGS) entry which is preliminary data.</text>
</comment>
<evidence type="ECO:0000313" key="10">
    <source>
        <dbReference type="Proteomes" id="UP000474077"/>
    </source>
</evidence>